<proteinExistence type="predicted"/>
<organism evidence="1 2">
    <name type="scientific">Ixodes persulcatus</name>
    <name type="common">Taiga tick</name>
    <dbReference type="NCBI Taxonomy" id="34615"/>
    <lineage>
        <taxon>Eukaryota</taxon>
        <taxon>Metazoa</taxon>
        <taxon>Ecdysozoa</taxon>
        <taxon>Arthropoda</taxon>
        <taxon>Chelicerata</taxon>
        <taxon>Arachnida</taxon>
        <taxon>Acari</taxon>
        <taxon>Parasitiformes</taxon>
        <taxon>Ixodida</taxon>
        <taxon>Ixodoidea</taxon>
        <taxon>Ixodidae</taxon>
        <taxon>Ixodinae</taxon>
        <taxon>Ixodes</taxon>
    </lineage>
</organism>
<keyword evidence="2" id="KW-1185">Reference proteome</keyword>
<dbReference type="Proteomes" id="UP000805193">
    <property type="component" value="Unassembled WGS sequence"/>
</dbReference>
<accession>A0AC60QKG3</accession>
<dbReference type="EMBL" id="JABSTQ010007704">
    <property type="protein sequence ID" value="KAG0435344.1"/>
    <property type="molecule type" value="Genomic_DNA"/>
</dbReference>
<evidence type="ECO:0000313" key="1">
    <source>
        <dbReference type="EMBL" id="KAG0435344.1"/>
    </source>
</evidence>
<sequence length="101" mass="10981">MLSELRASSPKKAAPSKSTVHTLGQVSLPESIRRVLDRGPKFAVEPKRSRAELLSLVRDVARKVPEAEAEGCVSEGLDVLTKRTPGASKIPVKQVSTFFVR</sequence>
<evidence type="ECO:0000313" key="2">
    <source>
        <dbReference type="Proteomes" id="UP000805193"/>
    </source>
</evidence>
<reference evidence="1 2" key="1">
    <citation type="journal article" date="2020" name="Cell">
        <title>Large-Scale Comparative Analyses of Tick Genomes Elucidate Their Genetic Diversity and Vector Capacities.</title>
        <authorList>
            <consortium name="Tick Genome and Microbiome Consortium (TIGMIC)"/>
            <person name="Jia N."/>
            <person name="Wang J."/>
            <person name="Shi W."/>
            <person name="Du L."/>
            <person name="Sun Y."/>
            <person name="Zhan W."/>
            <person name="Jiang J.F."/>
            <person name="Wang Q."/>
            <person name="Zhang B."/>
            <person name="Ji P."/>
            <person name="Bell-Sakyi L."/>
            <person name="Cui X.M."/>
            <person name="Yuan T.T."/>
            <person name="Jiang B.G."/>
            <person name="Yang W.F."/>
            <person name="Lam T.T."/>
            <person name="Chang Q.C."/>
            <person name="Ding S.J."/>
            <person name="Wang X.J."/>
            <person name="Zhu J.G."/>
            <person name="Ruan X.D."/>
            <person name="Zhao L."/>
            <person name="Wei J.T."/>
            <person name="Ye R.Z."/>
            <person name="Que T.C."/>
            <person name="Du C.H."/>
            <person name="Zhou Y.H."/>
            <person name="Cheng J.X."/>
            <person name="Dai P.F."/>
            <person name="Guo W.B."/>
            <person name="Han X.H."/>
            <person name="Huang E.J."/>
            <person name="Li L.F."/>
            <person name="Wei W."/>
            <person name="Gao Y.C."/>
            <person name="Liu J.Z."/>
            <person name="Shao H.Z."/>
            <person name="Wang X."/>
            <person name="Wang C.C."/>
            <person name="Yang T.C."/>
            <person name="Huo Q.B."/>
            <person name="Li W."/>
            <person name="Chen H.Y."/>
            <person name="Chen S.E."/>
            <person name="Zhou L.G."/>
            <person name="Ni X.B."/>
            <person name="Tian J.H."/>
            <person name="Sheng Y."/>
            <person name="Liu T."/>
            <person name="Pan Y.S."/>
            <person name="Xia L.Y."/>
            <person name="Li J."/>
            <person name="Zhao F."/>
            <person name="Cao W.C."/>
        </authorList>
    </citation>
    <scope>NUCLEOTIDE SEQUENCE [LARGE SCALE GENOMIC DNA]</scope>
    <source>
        <strain evidence="1">Iper-2018</strain>
    </source>
</reference>
<name>A0AC60QKG3_IXOPE</name>
<comment type="caution">
    <text evidence="1">The sequence shown here is derived from an EMBL/GenBank/DDBJ whole genome shotgun (WGS) entry which is preliminary data.</text>
</comment>
<gene>
    <name evidence="1" type="ORF">HPB47_018547</name>
</gene>
<protein>
    <submittedName>
        <fullName evidence="1">Uncharacterized protein</fullName>
    </submittedName>
</protein>